<dbReference type="Pfam" id="PF01507">
    <property type="entry name" value="PAPS_reduct"/>
    <property type="match status" value="1"/>
</dbReference>
<protein>
    <recommendedName>
        <fullName evidence="1">Phosphoadenosine phosphosulphate reductase domain-containing protein</fullName>
    </recommendedName>
</protein>
<name>A0ABN2ER78_9ACTN</name>
<dbReference type="InterPro" id="IPR002500">
    <property type="entry name" value="PAPS_reduct_dom"/>
</dbReference>
<dbReference type="PROSITE" id="PS00482">
    <property type="entry name" value="DIHYDROOROTASE_1"/>
    <property type="match status" value="1"/>
</dbReference>
<keyword evidence="3" id="KW-1185">Reference proteome</keyword>
<dbReference type="Gene3D" id="3.40.50.620">
    <property type="entry name" value="HUPs"/>
    <property type="match status" value="1"/>
</dbReference>
<dbReference type="InterPro" id="IPR002195">
    <property type="entry name" value="Dihydroorotase_CS"/>
</dbReference>
<reference evidence="2 3" key="1">
    <citation type="journal article" date="2019" name="Int. J. Syst. Evol. Microbiol.">
        <title>The Global Catalogue of Microorganisms (GCM) 10K type strain sequencing project: providing services to taxonomists for standard genome sequencing and annotation.</title>
        <authorList>
            <consortium name="The Broad Institute Genomics Platform"/>
            <consortium name="The Broad Institute Genome Sequencing Center for Infectious Disease"/>
            <person name="Wu L."/>
            <person name="Ma J."/>
        </authorList>
    </citation>
    <scope>NUCLEOTIDE SEQUENCE [LARGE SCALE GENOMIC DNA]</scope>
    <source>
        <strain evidence="2 3">JCM 13929</strain>
    </source>
</reference>
<organism evidence="2 3">
    <name type="scientific">Nonomuraea maheshkhaliensis</name>
    <dbReference type="NCBI Taxonomy" id="419590"/>
    <lineage>
        <taxon>Bacteria</taxon>
        <taxon>Bacillati</taxon>
        <taxon>Actinomycetota</taxon>
        <taxon>Actinomycetes</taxon>
        <taxon>Streptosporangiales</taxon>
        <taxon>Streptosporangiaceae</taxon>
        <taxon>Nonomuraea</taxon>
    </lineage>
</organism>
<evidence type="ECO:0000313" key="2">
    <source>
        <dbReference type="EMBL" id="GAA1614431.1"/>
    </source>
</evidence>
<feature type="domain" description="Phosphoadenosine phosphosulphate reductase" evidence="1">
    <location>
        <begin position="225"/>
        <end position="299"/>
    </location>
</feature>
<gene>
    <name evidence="2" type="ORF">GCM10009733_008300</name>
</gene>
<dbReference type="InterPro" id="IPR014729">
    <property type="entry name" value="Rossmann-like_a/b/a_fold"/>
</dbReference>
<dbReference type="Proteomes" id="UP001500064">
    <property type="component" value="Unassembled WGS sequence"/>
</dbReference>
<proteinExistence type="predicted"/>
<comment type="caution">
    <text evidence="2">The sequence shown here is derived from an EMBL/GenBank/DDBJ whole genome shotgun (WGS) entry which is preliminary data.</text>
</comment>
<dbReference type="SUPFAM" id="SSF52402">
    <property type="entry name" value="Adenine nucleotide alpha hydrolases-like"/>
    <property type="match status" value="1"/>
</dbReference>
<evidence type="ECO:0000313" key="3">
    <source>
        <dbReference type="Proteomes" id="UP001500064"/>
    </source>
</evidence>
<dbReference type="EMBL" id="BAAAMU010000003">
    <property type="protein sequence ID" value="GAA1614431.1"/>
    <property type="molecule type" value="Genomic_DNA"/>
</dbReference>
<sequence length="377" mass="42121">MARTATENTVPAIPACLALLPRQLSVTLKKVAPGPTFPVSMPRFRYGNGWLSVALTTIEPSHELVPNLTLMDDINVNHSGGKDSRVMARYMCELARAAGVLDRVTILHNDLGMVEWPGTAELDAQYADYYRATFGATLVELFGDRPSAKDLARQDAELYGVPFVVRSRMLKDGTPGDLIQQIEQYGAFPDAARRHCTSEQKRAPKHADFTRRVRERALGRKMLILDVNGERGDESTARMKKAPFEYNRVASNKTKRSVWTWRPLHDWTLSDIWDYHAEHGIERHWWYDAGGGRLSCSICVLGSNIDITLACLYRPNLAQRYRGLEVTTGHLFKHRRSIRHYIDAAARLTADDIHAHIRAASLPTPAPTTAGGCSSAS</sequence>
<evidence type="ECO:0000259" key="1">
    <source>
        <dbReference type="Pfam" id="PF01507"/>
    </source>
</evidence>
<accession>A0ABN2ER78</accession>